<dbReference type="Pfam" id="PF03572">
    <property type="entry name" value="Peptidase_S41"/>
    <property type="match status" value="1"/>
</dbReference>
<feature type="domain" description="Tail specific protease" evidence="2">
    <location>
        <begin position="178"/>
        <end position="388"/>
    </location>
</feature>
<dbReference type="AlphaFoldDB" id="A0A1E5T0H2"/>
<dbReference type="Gene3D" id="3.30.750.44">
    <property type="match status" value="1"/>
</dbReference>
<dbReference type="OrthoDB" id="9812068at2"/>
<dbReference type="InterPro" id="IPR005151">
    <property type="entry name" value="Tail-specific_protease"/>
</dbReference>
<evidence type="ECO:0000259" key="2">
    <source>
        <dbReference type="SMART" id="SM00245"/>
    </source>
</evidence>
<feature type="signal peptide" evidence="1">
    <location>
        <begin position="1"/>
        <end position="19"/>
    </location>
</feature>
<dbReference type="EMBL" id="MDGQ01000005">
    <property type="protein sequence ID" value="OEK04873.1"/>
    <property type="molecule type" value="Genomic_DNA"/>
</dbReference>
<evidence type="ECO:0000313" key="4">
    <source>
        <dbReference type="Proteomes" id="UP000095552"/>
    </source>
</evidence>
<evidence type="ECO:0000256" key="1">
    <source>
        <dbReference type="SAM" id="SignalP"/>
    </source>
</evidence>
<dbReference type="PANTHER" id="PTHR11261:SF3">
    <property type="entry name" value="RETINOL-BINDING PROTEIN 3"/>
    <property type="match status" value="1"/>
</dbReference>
<sequence>MNKIIVMLVISCFAWPTFAQSNAVDHAKIKEALDDVIDNLEYQYAYKDEKKIDFECIRTQYTSKIKEVNNIVETVLLFEFLLDEFYDNHLILRTNTNSSYRLYAPVYASLINGEPTIVNVWQTQIQNPPKGIIGAQITKFNGLAFDKAIDAFPTHCHDKNDPEIREWIINKILSGRYDQPRILTLRSSNGEEFELDLDKIKLKDNNGYLSARTVNNIGIIRINNSLGIDDLVKEFDQTLDGLSQTEGLVLDLRNTIFGGDTYEARGIMGRFVNESSPYQKHSLIEKSNNNPNIERSWIEYVSPRLTQYEKPVIVLVGRWTGSMGEGLAIGFEGMERGVVMGTEMRRLAGEVFDFNIKNQPFGYKLSDTKLFHVNGTPREKYVPTHYVKQTTIEKDEALEEALALIKKLK</sequence>
<dbReference type="GO" id="GO:0006508">
    <property type="term" value="P:proteolysis"/>
    <property type="evidence" value="ECO:0007669"/>
    <property type="project" value="InterPro"/>
</dbReference>
<comment type="caution">
    <text evidence="3">The sequence shown here is derived from an EMBL/GenBank/DDBJ whole genome shotgun (WGS) entry which is preliminary data.</text>
</comment>
<keyword evidence="1" id="KW-0732">Signal</keyword>
<organism evidence="3 4">
    <name type="scientific">Roseivirga misakiensis</name>
    <dbReference type="NCBI Taxonomy" id="1563681"/>
    <lineage>
        <taxon>Bacteria</taxon>
        <taxon>Pseudomonadati</taxon>
        <taxon>Bacteroidota</taxon>
        <taxon>Cytophagia</taxon>
        <taxon>Cytophagales</taxon>
        <taxon>Roseivirgaceae</taxon>
        <taxon>Roseivirga</taxon>
    </lineage>
</organism>
<evidence type="ECO:0000313" key="3">
    <source>
        <dbReference type="EMBL" id="OEK04873.1"/>
    </source>
</evidence>
<dbReference type="GO" id="GO:0008236">
    <property type="term" value="F:serine-type peptidase activity"/>
    <property type="evidence" value="ECO:0007669"/>
    <property type="project" value="InterPro"/>
</dbReference>
<name>A0A1E5T0H2_9BACT</name>
<dbReference type="PANTHER" id="PTHR11261">
    <property type="entry name" value="INTERPHOTORECEPTOR RETINOID-BINDING PROTEIN"/>
    <property type="match status" value="1"/>
</dbReference>
<dbReference type="Gene3D" id="3.90.226.10">
    <property type="entry name" value="2-enoyl-CoA Hydratase, Chain A, domain 1"/>
    <property type="match status" value="1"/>
</dbReference>
<dbReference type="SMART" id="SM00245">
    <property type="entry name" value="TSPc"/>
    <property type="match status" value="1"/>
</dbReference>
<feature type="chain" id="PRO_5009185795" description="Tail specific protease domain-containing protein" evidence="1">
    <location>
        <begin position="20"/>
        <end position="409"/>
    </location>
</feature>
<gene>
    <name evidence="3" type="ORF">BFP71_15655</name>
</gene>
<dbReference type="STRING" id="1563681.BFP71_15655"/>
<dbReference type="SUPFAM" id="SSF52096">
    <property type="entry name" value="ClpP/crotonase"/>
    <property type="match status" value="1"/>
</dbReference>
<reference evidence="3 4" key="1">
    <citation type="submission" date="2016-08" db="EMBL/GenBank/DDBJ databases">
        <title>Draft genome of Fabibacter sp. strain SK-8.</title>
        <authorList>
            <person name="Wong S.-K."/>
            <person name="Hamasaki K."/>
            <person name="Yoshizawa S."/>
        </authorList>
    </citation>
    <scope>NUCLEOTIDE SEQUENCE [LARGE SCALE GENOMIC DNA]</scope>
    <source>
        <strain evidence="3 4">SK-8</strain>
    </source>
</reference>
<proteinExistence type="predicted"/>
<dbReference type="Proteomes" id="UP000095552">
    <property type="component" value="Unassembled WGS sequence"/>
</dbReference>
<protein>
    <recommendedName>
        <fullName evidence="2">Tail specific protease domain-containing protein</fullName>
    </recommendedName>
</protein>
<keyword evidence="4" id="KW-1185">Reference proteome</keyword>
<dbReference type="InterPro" id="IPR029045">
    <property type="entry name" value="ClpP/crotonase-like_dom_sf"/>
</dbReference>
<dbReference type="RefSeq" id="WP_069836378.1">
    <property type="nucleotide sequence ID" value="NZ_MDGQ01000005.1"/>
</dbReference>
<accession>A0A1E5T0H2</accession>